<dbReference type="PANTHER" id="PTHR43784">
    <property type="entry name" value="GDSL-LIKE LIPASE/ACYLHYDROLASE, PUTATIVE (AFU_ORTHOLOGUE AFUA_2G00820)-RELATED"/>
    <property type="match status" value="1"/>
</dbReference>
<comment type="caution">
    <text evidence="2">The sequence shown here is derived from an EMBL/GenBank/DDBJ whole genome shotgun (WGS) entry which is preliminary data.</text>
</comment>
<accession>A0A939PRN2</accession>
<dbReference type="RefSeq" id="WP_208261538.1">
    <property type="nucleotide sequence ID" value="NZ_JAGEOJ010000021.1"/>
</dbReference>
<feature type="domain" description="SGNH hydrolase-type esterase" evidence="1">
    <location>
        <begin position="175"/>
        <end position="371"/>
    </location>
</feature>
<dbReference type="AlphaFoldDB" id="A0A939PRN2"/>
<dbReference type="Pfam" id="PF13472">
    <property type="entry name" value="Lipase_GDSL_2"/>
    <property type="match status" value="1"/>
</dbReference>
<gene>
    <name evidence="2" type="ORF">J4573_40915</name>
</gene>
<evidence type="ECO:0000313" key="2">
    <source>
        <dbReference type="EMBL" id="MBO2453511.1"/>
    </source>
</evidence>
<evidence type="ECO:0000259" key="1">
    <source>
        <dbReference type="Pfam" id="PF13472"/>
    </source>
</evidence>
<proteinExistence type="predicted"/>
<reference evidence="2" key="1">
    <citation type="submission" date="2021-03" db="EMBL/GenBank/DDBJ databases">
        <authorList>
            <person name="Kanchanasin P."/>
            <person name="Saeng-In P."/>
            <person name="Phongsopitanun W."/>
            <person name="Yuki M."/>
            <person name="Kudo T."/>
            <person name="Ohkuma M."/>
            <person name="Tanasupawat S."/>
        </authorList>
    </citation>
    <scope>NUCLEOTIDE SEQUENCE</scope>
    <source>
        <strain evidence="2">GKU 128</strain>
    </source>
</reference>
<dbReference type="InterPro" id="IPR053140">
    <property type="entry name" value="GDSL_Rv0518-like"/>
</dbReference>
<dbReference type="PANTHER" id="PTHR43784:SF2">
    <property type="entry name" value="GDSL-LIKE LIPASE_ACYLHYDROLASE, PUTATIVE (AFU_ORTHOLOGUE AFUA_2G00820)-RELATED"/>
    <property type="match status" value="1"/>
</dbReference>
<keyword evidence="2" id="KW-0378">Hydrolase</keyword>
<evidence type="ECO:0000313" key="3">
    <source>
        <dbReference type="Proteomes" id="UP000669179"/>
    </source>
</evidence>
<dbReference type="InterPro" id="IPR036514">
    <property type="entry name" value="SGNH_hydro_sf"/>
</dbReference>
<sequence>MQRPVAGNEDSGLNWSREGFAAGQTVRQIVRVSAGGRTVRIRLSNAYGNKPLRVGGATVGRSAGGALVWPKTMRRLTFGHSASAVIPAGRGVVSDPVGLTTSALEKLSVTLRFAQATGPATFHRFALGKTYRAKGDHLNDIAAEPFGESTGAWYFLSGVETEGNAGRAGRDTVVAFGDSLIDGVGSTPEADGRITDHLAERLMAAGRPLGVVNAGIGSNKLLNGSACGGDSALARFRRDVLDRPGVRSVIVHLGANDIGAPQVDDPCVRPNPKVTAEQLIAGYRQLIKAAHERGVKVIGVTIGPMKGALFPLWDEEAERIRQAVNKWVRTSGEYDSVADLAKVMADPADPELPRPGYVFMDGLHPNDAGYHALAAAIDLKSL</sequence>
<dbReference type="SUPFAM" id="SSF52266">
    <property type="entry name" value="SGNH hydrolase"/>
    <property type="match status" value="1"/>
</dbReference>
<name>A0A939PRN2_9ACTN</name>
<dbReference type="CDD" id="cd01830">
    <property type="entry name" value="XynE_like"/>
    <property type="match status" value="1"/>
</dbReference>
<keyword evidence="3" id="KW-1185">Reference proteome</keyword>
<dbReference type="EMBL" id="JAGEOJ010000021">
    <property type="protein sequence ID" value="MBO2453511.1"/>
    <property type="molecule type" value="Genomic_DNA"/>
</dbReference>
<dbReference type="GO" id="GO:0016787">
    <property type="term" value="F:hydrolase activity"/>
    <property type="evidence" value="ECO:0007669"/>
    <property type="project" value="UniProtKB-KW"/>
</dbReference>
<organism evidence="2 3">
    <name type="scientific">Actinomadura barringtoniae</name>
    <dbReference type="NCBI Taxonomy" id="1427535"/>
    <lineage>
        <taxon>Bacteria</taxon>
        <taxon>Bacillati</taxon>
        <taxon>Actinomycetota</taxon>
        <taxon>Actinomycetes</taxon>
        <taxon>Streptosporangiales</taxon>
        <taxon>Thermomonosporaceae</taxon>
        <taxon>Actinomadura</taxon>
    </lineage>
</organism>
<dbReference type="Gene3D" id="3.40.50.1110">
    <property type="entry name" value="SGNH hydrolase"/>
    <property type="match status" value="1"/>
</dbReference>
<dbReference type="InterPro" id="IPR013830">
    <property type="entry name" value="SGNH_hydro"/>
</dbReference>
<dbReference type="Proteomes" id="UP000669179">
    <property type="component" value="Unassembled WGS sequence"/>
</dbReference>
<protein>
    <submittedName>
        <fullName evidence="2">SGNH/GDSL hydrolase family protein</fullName>
    </submittedName>
</protein>